<protein>
    <submittedName>
        <fullName evidence="1">Uncharacterized protein</fullName>
    </submittedName>
</protein>
<sequence>MSDFPTELELLSLFESEPVLSDDTEEMPMYYKEAVYRFTNGEEDFVVHISPASEEVLIQVSKSDSGKMLSLLDLKKVNKFKILADQNDRSSVLLITENEETVISVQVDFKPYFKQIVKEEFLNR</sequence>
<dbReference type="STRING" id="200991.AUC31_14535"/>
<accession>A0A0U2J7P7</accession>
<dbReference type="Proteomes" id="UP000067683">
    <property type="component" value="Chromosome"/>
</dbReference>
<name>A0A0U2J7P7_9BACL</name>
<evidence type="ECO:0000313" key="2">
    <source>
        <dbReference type="Proteomes" id="UP000067683"/>
    </source>
</evidence>
<dbReference type="RefSeq" id="WP_058383040.1">
    <property type="nucleotide sequence ID" value="NZ_CP013659.2"/>
</dbReference>
<dbReference type="OrthoDB" id="1953555at2"/>
<gene>
    <name evidence="1" type="ORF">AUC31_14535</name>
</gene>
<keyword evidence="2" id="KW-1185">Reference proteome</keyword>
<proteinExistence type="predicted"/>
<dbReference type="AlphaFoldDB" id="A0A0U2J7P7"/>
<reference evidence="1" key="1">
    <citation type="submission" date="2016-01" db="EMBL/GenBank/DDBJ databases">
        <title>Complete genome of Planococcus rifietoensis type strain M8.</title>
        <authorList>
            <person name="See-Too W.S."/>
        </authorList>
    </citation>
    <scope>NUCLEOTIDE SEQUENCE [LARGE SCALE GENOMIC DNA]</scope>
    <source>
        <strain evidence="1">M8</strain>
    </source>
</reference>
<dbReference type="EMBL" id="CP013659">
    <property type="protein sequence ID" value="ALS76338.1"/>
    <property type="molecule type" value="Genomic_DNA"/>
</dbReference>
<evidence type="ECO:0000313" key="1">
    <source>
        <dbReference type="EMBL" id="ALS76338.1"/>
    </source>
</evidence>
<organism evidence="1 2">
    <name type="scientific">Planococcus rifietoensis</name>
    <dbReference type="NCBI Taxonomy" id="200991"/>
    <lineage>
        <taxon>Bacteria</taxon>
        <taxon>Bacillati</taxon>
        <taxon>Bacillota</taxon>
        <taxon>Bacilli</taxon>
        <taxon>Bacillales</taxon>
        <taxon>Caryophanaceae</taxon>
        <taxon>Planococcus</taxon>
    </lineage>
</organism>
<dbReference type="KEGG" id="prt:AUC31_14535"/>